<comment type="similarity">
    <text evidence="1 4 5">Belongs to the bacterial ribosomal protein bL21 family.</text>
</comment>
<protein>
    <recommendedName>
        <fullName evidence="4">Large ribosomal subunit protein bL21</fullName>
    </recommendedName>
</protein>
<reference evidence="6 7" key="1">
    <citation type="submission" date="2017-09" db="EMBL/GenBank/DDBJ databases">
        <title>Depth-based differentiation of microbial function through sediment-hosted aquifers and enrichment of novel symbionts in the deep terrestrial subsurface.</title>
        <authorList>
            <person name="Probst A.J."/>
            <person name="Ladd B."/>
            <person name="Jarett J.K."/>
            <person name="Geller-Mcgrath D.E."/>
            <person name="Sieber C.M."/>
            <person name="Emerson J.B."/>
            <person name="Anantharaman K."/>
            <person name="Thomas B.C."/>
            <person name="Malmstrom R."/>
            <person name="Stieglmeier M."/>
            <person name="Klingl A."/>
            <person name="Woyke T."/>
            <person name="Ryan C.M."/>
            <person name="Banfield J.F."/>
        </authorList>
    </citation>
    <scope>NUCLEOTIDE SEQUENCE [LARGE SCALE GENOMIC DNA]</scope>
    <source>
        <strain evidence="6">CG11_big_fil_rev_8_21_14_0_20_40_12</strain>
    </source>
</reference>
<keyword evidence="3 4" id="KW-0687">Ribonucleoprotein</keyword>
<comment type="subunit">
    <text evidence="4">Part of the 50S ribosomal subunit. Contacts protein L20.</text>
</comment>
<evidence type="ECO:0000256" key="2">
    <source>
        <dbReference type="ARBA" id="ARBA00022980"/>
    </source>
</evidence>
<dbReference type="GO" id="GO:1990904">
    <property type="term" value="C:ribonucleoprotein complex"/>
    <property type="evidence" value="ECO:0007669"/>
    <property type="project" value="UniProtKB-KW"/>
</dbReference>
<proteinExistence type="inferred from homology"/>
<dbReference type="InterPro" id="IPR036164">
    <property type="entry name" value="bL21-like_sf"/>
</dbReference>
<dbReference type="InterPro" id="IPR001787">
    <property type="entry name" value="Ribosomal_bL21"/>
</dbReference>
<name>A0A2H0KFG0_9BACT</name>
<dbReference type="GO" id="GO:0019843">
    <property type="term" value="F:rRNA binding"/>
    <property type="evidence" value="ECO:0007669"/>
    <property type="project" value="UniProtKB-UniRule"/>
</dbReference>
<evidence type="ECO:0000256" key="3">
    <source>
        <dbReference type="ARBA" id="ARBA00023274"/>
    </source>
</evidence>
<dbReference type="PANTHER" id="PTHR21349">
    <property type="entry name" value="50S RIBOSOMAL PROTEIN L21"/>
    <property type="match status" value="1"/>
</dbReference>
<organism evidence="6 7">
    <name type="scientific">Candidatus Shapirobacteria bacterium CG11_big_fil_rev_8_21_14_0_20_40_12</name>
    <dbReference type="NCBI Taxonomy" id="1974889"/>
    <lineage>
        <taxon>Bacteria</taxon>
        <taxon>Candidatus Shapironibacteriota</taxon>
    </lineage>
</organism>
<dbReference type="GO" id="GO:0005840">
    <property type="term" value="C:ribosome"/>
    <property type="evidence" value="ECO:0007669"/>
    <property type="project" value="UniProtKB-KW"/>
</dbReference>
<evidence type="ECO:0000313" key="6">
    <source>
        <dbReference type="EMBL" id="PIQ70001.1"/>
    </source>
</evidence>
<keyword evidence="4 5" id="KW-0699">rRNA-binding</keyword>
<dbReference type="GO" id="GO:0003735">
    <property type="term" value="F:structural constituent of ribosome"/>
    <property type="evidence" value="ECO:0007669"/>
    <property type="project" value="InterPro"/>
</dbReference>
<gene>
    <name evidence="4 6" type="primary">rplU</name>
    <name evidence="6" type="ORF">COV89_02830</name>
</gene>
<dbReference type="NCBIfam" id="TIGR00061">
    <property type="entry name" value="L21"/>
    <property type="match status" value="1"/>
</dbReference>
<evidence type="ECO:0000256" key="1">
    <source>
        <dbReference type="ARBA" id="ARBA00008563"/>
    </source>
</evidence>
<dbReference type="AlphaFoldDB" id="A0A2H0KFG0"/>
<accession>A0A2H0KFG0</accession>
<evidence type="ECO:0000256" key="5">
    <source>
        <dbReference type="RuleBase" id="RU000562"/>
    </source>
</evidence>
<dbReference type="PANTHER" id="PTHR21349:SF0">
    <property type="entry name" value="LARGE RIBOSOMAL SUBUNIT PROTEIN BL21M"/>
    <property type="match status" value="1"/>
</dbReference>
<keyword evidence="2 4" id="KW-0689">Ribosomal protein</keyword>
<dbReference type="Pfam" id="PF00829">
    <property type="entry name" value="Ribosomal_L21p"/>
    <property type="match status" value="1"/>
</dbReference>
<dbReference type="InterPro" id="IPR028909">
    <property type="entry name" value="bL21-like"/>
</dbReference>
<dbReference type="SUPFAM" id="SSF141091">
    <property type="entry name" value="L21p-like"/>
    <property type="match status" value="1"/>
</dbReference>
<comment type="caution">
    <text evidence="6">The sequence shown here is derived from an EMBL/GenBank/DDBJ whole genome shotgun (WGS) entry which is preliminary data.</text>
</comment>
<dbReference type="HAMAP" id="MF_01363">
    <property type="entry name" value="Ribosomal_bL21"/>
    <property type="match status" value="1"/>
</dbReference>
<dbReference type="GO" id="GO:0005737">
    <property type="term" value="C:cytoplasm"/>
    <property type="evidence" value="ECO:0007669"/>
    <property type="project" value="UniProtKB-ARBA"/>
</dbReference>
<evidence type="ECO:0000256" key="4">
    <source>
        <dbReference type="HAMAP-Rule" id="MF_01363"/>
    </source>
</evidence>
<evidence type="ECO:0000313" key="7">
    <source>
        <dbReference type="Proteomes" id="UP000231371"/>
    </source>
</evidence>
<sequence length="105" mass="11973">MKFAVIKFSGSQYKISEGDKLEVIGFWGEKGKEIVLDQVSLYADADKLKIGKPFLKEIVIKAEVLNQNLGEKIVVSKFKAKTGYRRKLGFRPRKTTLLIKKIEIK</sequence>
<comment type="function">
    <text evidence="4 5">This protein binds to 23S rRNA in the presence of protein L20.</text>
</comment>
<keyword evidence="4 5" id="KW-0694">RNA-binding</keyword>
<dbReference type="Proteomes" id="UP000231371">
    <property type="component" value="Unassembled WGS sequence"/>
</dbReference>
<dbReference type="GO" id="GO:0006412">
    <property type="term" value="P:translation"/>
    <property type="evidence" value="ECO:0007669"/>
    <property type="project" value="UniProtKB-UniRule"/>
</dbReference>
<dbReference type="EMBL" id="PCVI01000047">
    <property type="protein sequence ID" value="PIQ70001.1"/>
    <property type="molecule type" value="Genomic_DNA"/>
</dbReference>